<evidence type="ECO:0000256" key="1">
    <source>
        <dbReference type="SAM" id="MobiDB-lite"/>
    </source>
</evidence>
<name>A0ABR8DZQ9_9NOSO</name>
<comment type="caution">
    <text evidence="2">The sequence shown here is derived from an EMBL/GenBank/DDBJ whole genome shotgun (WGS) entry which is preliminary data.</text>
</comment>
<dbReference type="RefSeq" id="WP_190945361.1">
    <property type="nucleotide sequence ID" value="NZ_JACJSI010000182.1"/>
</dbReference>
<keyword evidence="3" id="KW-1185">Reference proteome</keyword>
<sequence length="220" mass="25236">MIITHDTQQLSVNPQQIRPTEPLEYRAIGRLWGKYVPSSELIYQGQLITADGVMLETKLARRASKLVQQSQLDLSLDYLWTVYPRTPFKDSPTQLRVTLINVRNEKKYTDSVKSELQLVADNFSIQGLVVYQDYELGIVEVKIHQKPQRDFEPPKDFQLRLIGFLPSNSIKKFWNFNVRRVGTSLVIQSGECIKLQEREQSPTSDISTISTSTTEDTTEG</sequence>
<proteinExistence type="predicted"/>
<accession>A0ABR8DZQ9</accession>
<evidence type="ECO:0000313" key="2">
    <source>
        <dbReference type="EMBL" id="MBD2534648.1"/>
    </source>
</evidence>
<dbReference type="Proteomes" id="UP000623440">
    <property type="component" value="Unassembled WGS sequence"/>
</dbReference>
<feature type="region of interest" description="Disordered" evidence="1">
    <location>
        <begin position="197"/>
        <end position="220"/>
    </location>
</feature>
<reference evidence="2 3" key="1">
    <citation type="journal article" date="2020" name="ISME J.">
        <title>Comparative genomics reveals insights into cyanobacterial evolution and habitat adaptation.</title>
        <authorList>
            <person name="Chen M.Y."/>
            <person name="Teng W.K."/>
            <person name="Zhao L."/>
            <person name="Hu C.X."/>
            <person name="Zhou Y.K."/>
            <person name="Han B.P."/>
            <person name="Song L.R."/>
            <person name="Shu W.S."/>
        </authorList>
    </citation>
    <scope>NUCLEOTIDE SEQUENCE [LARGE SCALE GENOMIC DNA]</scope>
    <source>
        <strain evidence="2 3">FACHB-838</strain>
    </source>
</reference>
<evidence type="ECO:0000313" key="3">
    <source>
        <dbReference type="Proteomes" id="UP000623440"/>
    </source>
</evidence>
<protein>
    <submittedName>
        <fullName evidence="2">Uncharacterized protein</fullName>
    </submittedName>
</protein>
<gene>
    <name evidence="2" type="ORF">H6G97_36305</name>
</gene>
<feature type="compositionally biased region" description="Low complexity" evidence="1">
    <location>
        <begin position="203"/>
        <end position="220"/>
    </location>
</feature>
<organism evidence="2 3">
    <name type="scientific">Nostoc flagelliforme FACHB-838</name>
    <dbReference type="NCBI Taxonomy" id="2692904"/>
    <lineage>
        <taxon>Bacteria</taxon>
        <taxon>Bacillati</taxon>
        <taxon>Cyanobacteriota</taxon>
        <taxon>Cyanophyceae</taxon>
        <taxon>Nostocales</taxon>
        <taxon>Nostocaceae</taxon>
        <taxon>Nostoc</taxon>
    </lineage>
</organism>
<dbReference type="EMBL" id="JACJSI010000182">
    <property type="protein sequence ID" value="MBD2534648.1"/>
    <property type="molecule type" value="Genomic_DNA"/>
</dbReference>